<sequence>MLFSRGFWDAYEDIGGKGWVKHVAQRHPRFEARKRLDIHSSGSHRSSQLISHATIRKHLTHAGILLPSDYPPPPQYQPSILPTPGLDIAVWIEHDGRGYTLALVDNPYLTTITSAPLHSILSPRPPEGPTCLNKDNKTIPLNAYLGSSGNRRVPWVRLVLVYPLSCRALSRLFLSFLFSLRFVLSLQTQRLSSRVKGRAEMSGNDEKLEWISAQPSWHAKSGYASPLRARVSSPPSPESFSIAQLQVRKHLGNLHEVVWDGRGEQKGEVRHGQPFCQEWRE</sequence>
<dbReference type="InParanoid" id="A0A369J9A9"/>
<dbReference type="Proteomes" id="UP000076154">
    <property type="component" value="Unassembled WGS sequence"/>
</dbReference>
<evidence type="ECO:0000313" key="2">
    <source>
        <dbReference type="Proteomes" id="UP000076154"/>
    </source>
</evidence>
<comment type="caution">
    <text evidence="1">The sequence shown here is derived from an EMBL/GenBank/DDBJ whole genome shotgun (WGS) entry which is preliminary data.</text>
</comment>
<name>A0A369J9A9_HYPMA</name>
<evidence type="ECO:0000313" key="1">
    <source>
        <dbReference type="EMBL" id="RDB18631.1"/>
    </source>
</evidence>
<dbReference type="EMBL" id="LUEZ02000090">
    <property type="protein sequence ID" value="RDB18631.1"/>
    <property type="molecule type" value="Genomic_DNA"/>
</dbReference>
<proteinExistence type="predicted"/>
<organism evidence="1 2">
    <name type="scientific">Hypsizygus marmoreus</name>
    <name type="common">White beech mushroom</name>
    <name type="synonym">Agaricus marmoreus</name>
    <dbReference type="NCBI Taxonomy" id="39966"/>
    <lineage>
        <taxon>Eukaryota</taxon>
        <taxon>Fungi</taxon>
        <taxon>Dikarya</taxon>
        <taxon>Basidiomycota</taxon>
        <taxon>Agaricomycotina</taxon>
        <taxon>Agaricomycetes</taxon>
        <taxon>Agaricomycetidae</taxon>
        <taxon>Agaricales</taxon>
        <taxon>Tricholomatineae</taxon>
        <taxon>Lyophyllaceae</taxon>
        <taxon>Hypsizygus</taxon>
    </lineage>
</organism>
<dbReference type="AlphaFoldDB" id="A0A369J9A9"/>
<protein>
    <submittedName>
        <fullName evidence="1">Uncharacterized protein</fullName>
    </submittedName>
</protein>
<keyword evidence="2" id="KW-1185">Reference proteome</keyword>
<reference evidence="1" key="1">
    <citation type="submission" date="2018-04" db="EMBL/GenBank/DDBJ databases">
        <title>Whole genome sequencing of Hypsizygus marmoreus.</title>
        <authorList>
            <person name="Choi I.-G."/>
            <person name="Min B."/>
            <person name="Kim J.-G."/>
            <person name="Kim S."/>
            <person name="Oh Y.-L."/>
            <person name="Kong W.-S."/>
            <person name="Park H."/>
            <person name="Jeong J."/>
            <person name="Song E.-S."/>
        </authorList>
    </citation>
    <scope>NUCLEOTIDE SEQUENCE [LARGE SCALE GENOMIC DNA]</scope>
    <source>
        <strain evidence="1">51987-8</strain>
    </source>
</reference>
<accession>A0A369J9A9</accession>
<gene>
    <name evidence="1" type="ORF">Hypma_014637</name>
</gene>